<proteinExistence type="predicted"/>
<organism evidence="2 3">
    <name type="scientific">Pleurodeles waltl</name>
    <name type="common">Iberian ribbed newt</name>
    <dbReference type="NCBI Taxonomy" id="8319"/>
    <lineage>
        <taxon>Eukaryota</taxon>
        <taxon>Metazoa</taxon>
        <taxon>Chordata</taxon>
        <taxon>Craniata</taxon>
        <taxon>Vertebrata</taxon>
        <taxon>Euteleostomi</taxon>
        <taxon>Amphibia</taxon>
        <taxon>Batrachia</taxon>
        <taxon>Caudata</taxon>
        <taxon>Salamandroidea</taxon>
        <taxon>Salamandridae</taxon>
        <taxon>Pleurodelinae</taxon>
        <taxon>Pleurodeles</taxon>
    </lineage>
</organism>
<feature type="compositionally biased region" description="Low complexity" evidence="1">
    <location>
        <begin position="160"/>
        <end position="169"/>
    </location>
</feature>
<evidence type="ECO:0000313" key="2">
    <source>
        <dbReference type="EMBL" id="KAJ1159663.1"/>
    </source>
</evidence>
<protein>
    <submittedName>
        <fullName evidence="2">Uncharacterized protein</fullName>
    </submittedName>
</protein>
<evidence type="ECO:0000256" key="1">
    <source>
        <dbReference type="SAM" id="MobiDB-lite"/>
    </source>
</evidence>
<name>A0AAV7S9C5_PLEWA</name>
<comment type="caution">
    <text evidence="2">The sequence shown here is derived from an EMBL/GenBank/DDBJ whole genome shotgun (WGS) entry which is preliminary data.</text>
</comment>
<dbReference type="EMBL" id="JANPWB010000008">
    <property type="protein sequence ID" value="KAJ1159663.1"/>
    <property type="molecule type" value="Genomic_DNA"/>
</dbReference>
<keyword evidence="3" id="KW-1185">Reference proteome</keyword>
<feature type="region of interest" description="Disordered" evidence="1">
    <location>
        <begin position="1"/>
        <end position="46"/>
    </location>
</feature>
<accession>A0AAV7S9C5</accession>
<feature type="compositionally biased region" description="Polar residues" evidence="1">
    <location>
        <begin position="99"/>
        <end position="120"/>
    </location>
</feature>
<evidence type="ECO:0000313" key="3">
    <source>
        <dbReference type="Proteomes" id="UP001066276"/>
    </source>
</evidence>
<dbReference type="Proteomes" id="UP001066276">
    <property type="component" value="Chromosome 4_2"/>
</dbReference>
<gene>
    <name evidence="2" type="ORF">NDU88_000168</name>
</gene>
<reference evidence="2" key="1">
    <citation type="journal article" date="2022" name="bioRxiv">
        <title>Sequencing and chromosome-scale assembly of the giantPleurodeles waltlgenome.</title>
        <authorList>
            <person name="Brown T."/>
            <person name="Elewa A."/>
            <person name="Iarovenko S."/>
            <person name="Subramanian E."/>
            <person name="Araus A.J."/>
            <person name="Petzold A."/>
            <person name="Susuki M."/>
            <person name="Suzuki K.-i.T."/>
            <person name="Hayashi T."/>
            <person name="Toyoda A."/>
            <person name="Oliveira C."/>
            <person name="Osipova E."/>
            <person name="Leigh N.D."/>
            <person name="Simon A."/>
            <person name="Yun M.H."/>
        </authorList>
    </citation>
    <scope>NUCLEOTIDE SEQUENCE</scope>
    <source>
        <strain evidence="2">20211129_DDA</strain>
        <tissue evidence="2">Liver</tissue>
    </source>
</reference>
<feature type="compositionally biased region" description="Polar residues" evidence="1">
    <location>
        <begin position="31"/>
        <end position="40"/>
    </location>
</feature>
<dbReference type="AlphaFoldDB" id="A0AAV7S9C5"/>
<sequence>MSPRHAGLISPHQLNSVGPPGSLYQRRSACTAPSKTTPEPSFQPPSVAMVLSFRPTTELPARLSKISGAGVYNPEVRELDPRCPPGPEPHQSHSRAPGSRSSAGHRQSSRAPGTLFTAQVRQAFGTRPHSSLRSSGGLRRDPQPSNPRALALRGPKGKAHLAAQAAPHAAPRPRPDCRAKPHSSR</sequence>
<feature type="region of interest" description="Disordered" evidence="1">
    <location>
        <begin position="65"/>
        <end position="185"/>
    </location>
</feature>